<feature type="non-terminal residue" evidence="1">
    <location>
        <position position="1"/>
    </location>
</feature>
<dbReference type="Proteomes" id="UP000014821">
    <property type="component" value="Unassembled WGS sequence"/>
</dbReference>
<proteinExistence type="predicted"/>
<reference evidence="1" key="1">
    <citation type="submission" date="2013-04" db="EMBL/GenBank/DDBJ databases">
        <title>Genome sequence of Chlamydia psittaci 10_881_SC42.</title>
        <authorList>
            <person name="Huot-Creasy H."/>
            <person name="McCracken C.L."/>
            <person name="Humphries M."/>
            <person name="Sachse K."/>
            <person name="Laroucau K."/>
            <person name="Bavoil P."/>
            <person name="Myers G.S."/>
        </authorList>
    </citation>
    <scope>NUCLEOTIDE SEQUENCE [LARGE SCALE GENOMIC DNA]</scope>
    <source>
        <strain evidence="1">10_881_SC42</strain>
    </source>
</reference>
<name>A0ABN0MRC7_9CHLA</name>
<dbReference type="EMBL" id="ATND01000003">
    <property type="protein sequence ID" value="EPP37985.1"/>
    <property type="molecule type" value="Genomic_DNA"/>
</dbReference>
<evidence type="ECO:0000313" key="1">
    <source>
        <dbReference type="EMBL" id="EPP37985.1"/>
    </source>
</evidence>
<gene>
    <name evidence="1" type="ORF">CP10881SC42_1006</name>
</gene>
<keyword evidence="2" id="KW-1185">Reference proteome</keyword>
<accession>A0ABN0MRC7</accession>
<organism evidence="1 2">
    <name type="scientific">Chlamydia avium</name>
    <dbReference type="NCBI Taxonomy" id="1457141"/>
    <lineage>
        <taxon>Bacteria</taxon>
        <taxon>Pseudomonadati</taxon>
        <taxon>Chlamydiota</taxon>
        <taxon>Chlamydiia</taxon>
        <taxon>Chlamydiales</taxon>
        <taxon>Chlamydiaceae</taxon>
        <taxon>Chlamydia/Chlamydophila group</taxon>
        <taxon>Chlamydia</taxon>
    </lineage>
</organism>
<comment type="caution">
    <text evidence="1">The sequence shown here is derived from an EMBL/GenBank/DDBJ whole genome shotgun (WGS) entry which is preliminary data.</text>
</comment>
<evidence type="ECO:0000313" key="2">
    <source>
        <dbReference type="Proteomes" id="UP000014821"/>
    </source>
</evidence>
<protein>
    <submittedName>
        <fullName evidence="1">Uncharacterized protein</fullName>
    </submittedName>
</protein>
<sequence>LQSIINSNLNLSSNEDLSKSNKPVEINLNLGGRVYKAFIEDIDRALYKNAELRLESI</sequence>